<dbReference type="EMBL" id="JBHSKP010000005">
    <property type="protein sequence ID" value="MFC5152215.1"/>
    <property type="molecule type" value="Genomic_DNA"/>
</dbReference>
<gene>
    <name evidence="4" type="ORF">ACFPRH_10765</name>
</gene>
<proteinExistence type="inferred from homology"/>
<dbReference type="Pfam" id="PF19086">
    <property type="entry name" value="Terpene_syn_C_2"/>
    <property type="match status" value="1"/>
</dbReference>
<feature type="compositionally biased region" description="Basic and acidic residues" evidence="3">
    <location>
        <begin position="1"/>
        <end position="10"/>
    </location>
</feature>
<keyword evidence="5" id="KW-1185">Reference proteome</keyword>
<reference evidence="5" key="1">
    <citation type="journal article" date="2019" name="Int. J. Syst. Evol. Microbiol.">
        <title>The Global Catalogue of Microorganisms (GCM) 10K type strain sequencing project: providing services to taxonomists for standard genome sequencing and annotation.</title>
        <authorList>
            <consortium name="The Broad Institute Genomics Platform"/>
            <consortium name="The Broad Institute Genome Sequencing Center for Infectious Disease"/>
            <person name="Wu L."/>
            <person name="Ma J."/>
        </authorList>
    </citation>
    <scope>NUCLEOTIDE SEQUENCE [LARGE SCALE GENOMIC DNA]</scope>
    <source>
        <strain evidence="5">PCU 266</strain>
    </source>
</reference>
<dbReference type="SFLD" id="SFLDG01020">
    <property type="entry name" value="Terpene_Cyclase_Like_2"/>
    <property type="match status" value="1"/>
</dbReference>
<evidence type="ECO:0000256" key="1">
    <source>
        <dbReference type="ARBA" id="ARBA00023239"/>
    </source>
</evidence>
<sequence length="303" mass="33495">MPTESEHPAKAADPPPGGGSRAREAEEYAFDWCRRHGLLRGRTPAESFRRARFGALAARTHPQAPPGQLALLAAWVAWGFVLDDLLDRRDARTADPLLADLVAVTAGKRRSRNAFVRAYEDLWRRTTETMDPPVRERFRANLTRYLNVLGEESAQRSARRVPSLEAYLPMRLATGGVREDLDIADHLAGRSLPEALYTHPWHQRILDTASDVVNWTNDLASYPKEAAAGEVHNLVIVLAHADGVDHGRAAESVRTGIAARTEEFTALAAAGPPHPELAARVADLGHWITGFRGWLSETGRYRV</sequence>
<organism evidence="4 5">
    <name type="scientific">Streptomyces amakusaensis</name>
    <dbReference type="NCBI Taxonomy" id="67271"/>
    <lineage>
        <taxon>Bacteria</taxon>
        <taxon>Bacillati</taxon>
        <taxon>Actinomycetota</taxon>
        <taxon>Actinomycetes</taxon>
        <taxon>Kitasatosporales</taxon>
        <taxon>Streptomycetaceae</taxon>
        <taxon>Streptomyces</taxon>
    </lineage>
</organism>
<keyword evidence="1 2" id="KW-0456">Lyase</keyword>
<evidence type="ECO:0000313" key="4">
    <source>
        <dbReference type="EMBL" id="MFC5152215.1"/>
    </source>
</evidence>
<protein>
    <recommendedName>
        <fullName evidence="2">Terpene synthase</fullName>
        <ecNumber evidence="2">4.2.3.-</ecNumber>
    </recommendedName>
</protein>
<keyword evidence="2" id="KW-0460">Magnesium</keyword>
<accession>A0ABW0AEN8</accession>
<dbReference type="SUPFAM" id="SSF48576">
    <property type="entry name" value="Terpenoid synthases"/>
    <property type="match status" value="1"/>
</dbReference>
<feature type="region of interest" description="Disordered" evidence="3">
    <location>
        <begin position="1"/>
        <end position="23"/>
    </location>
</feature>
<comment type="cofactor">
    <cofactor evidence="2">
        <name>Mg(2+)</name>
        <dbReference type="ChEBI" id="CHEBI:18420"/>
    </cofactor>
</comment>
<evidence type="ECO:0000313" key="5">
    <source>
        <dbReference type="Proteomes" id="UP001596160"/>
    </source>
</evidence>
<dbReference type="InterPro" id="IPR034686">
    <property type="entry name" value="Terpene_cyclase-like_2"/>
</dbReference>
<dbReference type="PANTHER" id="PTHR35201">
    <property type="entry name" value="TERPENE SYNTHASE"/>
    <property type="match status" value="1"/>
</dbReference>
<keyword evidence="2" id="KW-0479">Metal-binding</keyword>
<evidence type="ECO:0000256" key="3">
    <source>
        <dbReference type="SAM" id="MobiDB-lite"/>
    </source>
</evidence>
<comment type="similarity">
    <text evidence="2">Belongs to the terpene synthase family.</text>
</comment>
<comment type="caution">
    <text evidence="4">The sequence shown here is derived from an EMBL/GenBank/DDBJ whole genome shotgun (WGS) entry which is preliminary data.</text>
</comment>
<dbReference type="RefSeq" id="WP_344477548.1">
    <property type="nucleotide sequence ID" value="NZ_BAAASB010000008.1"/>
</dbReference>
<dbReference type="SFLD" id="SFLDS00005">
    <property type="entry name" value="Isoprenoid_Synthase_Type_I"/>
    <property type="match status" value="1"/>
</dbReference>
<evidence type="ECO:0000256" key="2">
    <source>
        <dbReference type="RuleBase" id="RU366034"/>
    </source>
</evidence>
<dbReference type="EC" id="4.2.3.-" evidence="2"/>
<dbReference type="Gene3D" id="1.10.600.10">
    <property type="entry name" value="Farnesyl Diphosphate Synthase"/>
    <property type="match status" value="1"/>
</dbReference>
<name>A0ABW0AEN8_9ACTN</name>
<dbReference type="InterPro" id="IPR008949">
    <property type="entry name" value="Isoprenoid_synthase_dom_sf"/>
</dbReference>
<dbReference type="Proteomes" id="UP001596160">
    <property type="component" value="Unassembled WGS sequence"/>
</dbReference>
<dbReference type="PANTHER" id="PTHR35201:SF4">
    <property type="entry name" value="BETA-PINACENE SYNTHASE-RELATED"/>
    <property type="match status" value="1"/>
</dbReference>